<feature type="transmembrane region" description="Helical" evidence="1">
    <location>
        <begin position="239"/>
        <end position="262"/>
    </location>
</feature>
<feature type="transmembrane region" description="Helical" evidence="1">
    <location>
        <begin position="165"/>
        <end position="190"/>
    </location>
</feature>
<dbReference type="OrthoDB" id="102139at2157"/>
<name>A0A142CUV3_9EURY</name>
<feature type="transmembrane region" description="Helical" evidence="1">
    <location>
        <begin position="98"/>
        <end position="115"/>
    </location>
</feature>
<organism evidence="2 3">
    <name type="scientific">Thermococcus peptonophilus</name>
    <dbReference type="NCBI Taxonomy" id="53952"/>
    <lineage>
        <taxon>Archaea</taxon>
        <taxon>Methanobacteriati</taxon>
        <taxon>Methanobacteriota</taxon>
        <taxon>Thermococci</taxon>
        <taxon>Thermococcales</taxon>
        <taxon>Thermococcaceae</taxon>
        <taxon>Thermococcus</taxon>
    </lineage>
</organism>
<evidence type="ECO:0000256" key="1">
    <source>
        <dbReference type="SAM" id="Phobius"/>
    </source>
</evidence>
<dbReference type="RefSeq" id="WP_062388696.1">
    <property type="nucleotide sequence ID" value="NZ_CP014750.1"/>
</dbReference>
<dbReference type="GeneID" id="27139867"/>
<keyword evidence="1" id="KW-0812">Transmembrane</keyword>
<proteinExistence type="predicted"/>
<sequence>MNSTKKLLMEAILIPLIFWVVMWGLFYLHPSPDLPRENYNVSWLITAAISFFLTLAFVFWYVQRMLRKAGYPQVGFRGLPKVLREADPTIVNSSARDMFIIVLLWGSFSTAVLLKGPKWGIVLTLNFAMAFVVIALPVMVSMMVAVISVSLWLSESLTGKQLSKIFKAILMFSLASGGSLVSLGLLAIHLNVSNTAVIRPLLKIYINRGLYHNLLLLSSLDALYGLAGILLLPRKRKLGLSVLLLIAVAIVPLLVEVFIGLYSTQP</sequence>
<dbReference type="Proteomes" id="UP000073604">
    <property type="component" value="Chromosome"/>
</dbReference>
<reference evidence="3" key="1">
    <citation type="submission" date="2016-03" db="EMBL/GenBank/DDBJ databases">
        <authorList>
            <person name="Oger P.M."/>
        </authorList>
    </citation>
    <scope>NUCLEOTIDE SEQUENCE [LARGE SCALE GENOMIC DNA]</scope>
    <source>
        <strain evidence="3">OG-1</strain>
    </source>
</reference>
<evidence type="ECO:0000313" key="2">
    <source>
        <dbReference type="EMBL" id="AMQ18555.1"/>
    </source>
</evidence>
<accession>A0A142CUV3</accession>
<keyword evidence="3" id="KW-1185">Reference proteome</keyword>
<protein>
    <recommendedName>
        <fullName evidence="4">Yip1 domain-containing protein</fullName>
    </recommendedName>
</protein>
<dbReference type="AlphaFoldDB" id="A0A142CUV3"/>
<feature type="transmembrane region" description="Helical" evidence="1">
    <location>
        <begin position="127"/>
        <end position="153"/>
    </location>
</feature>
<keyword evidence="1" id="KW-1133">Transmembrane helix</keyword>
<keyword evidence="1" id="KW-0472">Membrane</keyword>
<dbReference type="STRING" id="53952.A0127_04935"/>
<dbReference type="KEGG" id="tpep:A0127_04935"/>
<feature type="transmembrane region" description="Helical" evidence="1">
    <location>
        <begin position="7"/>
        <end position="29"/>
    </location>
</feature>
<feature type="transmembrane region" description="Helical" evidence="1">
    <location>
        <begin position="210"/>
        <end position="232"/>
    </location>
</feature>
<feature type="transmembrane region" description="Helical" evidence="1">
    <location>
        <begin position="41"/>
        <end position="62"/>
    </location>
</feature>
<dbReference type="EMBL" id="CP014750">
    <property type="protein sequence ID" value="AMQ18555.1"/>
    <property type="molecule type" value="Genomic_DNA"/>
</dbReference>
<evidence type="ECO:0008006" key="4">
    <source>
        <dbReference type="Google" id="ProtNLM"/>
    </source>
</evidence>
<gene>
    <name evidence="2" type="ORF">A0127_04935</name>
</gene>
<evidence type="ECO:0000313" key="3">
    <source>
        <dbReference type="Proteomes" id="UP000073604"/>
    </source>
</evidence>